<reference evidence="2 4" key="1">
    <citation type="journal article" date="2020" name="Stud. Mycol.">
        <title>101 Dothideomycetes genomes: a test case for predicting lifestyles and emergence of pathogens.</title>
        <authorList>
            <person name="Haridas S."/>
            <person name="Albert R."/>
            <person name="Binder M."/>
            <person name="Bloem J."/>
            <person name="Labutti K."/>
            <person name="Salamov A."/>
            <person name="Andreopoulos B."/>
            <person name="Baker S."/>
            <person name="Barry K."/>
            <person name="Bills G."/>
            <person name="Bluhm B."/>
            <person name="Cannon C."/>
            <person name="Castanera R."/>
            <person name="Culley D."/>
            <person name="Daum C."/>
            <person name="Ezra D."/>
            <person name="Gonzalez J."/>
            <person name="Henrissat B."/>
            <person name="Kuo A."/>
            <person name="Liang C."/>
            <person name="Lipzen A."/>
            <person name="Lutzoni F."/>
            <person name="Magnuson J."/>
            <person name="Mondo S."/>
            <person name="Nolan M."/>
            <person name="Ohm R."/>
            <person name="Pangilinan J."/>
            <person name="Park H.-J."/>
            <person name="Ramirez L."/>
            <person name="Alfaro M."/>
            <person name="Sun H."/>
            <person name="Tritt A."/>
            <person name="Yoshinaga Y."/>
            <person name="Zwiers L.-H."/>
            <person name="Turgeon B."/>
            <person name="Goodwin S."/>
            <person name="Spatafora J."/>
            <person name="Crous P."/>
            <person name="Grigoriev I."/>
        </authorList>
    </citation>
    <scope>NUCLEOTIDE SEQUENCE</scope>
    <source>
        <strain evidence="2 4">CBS 304.34</strain>
    </source>
</reference>
<protein>
    <submittedName>
        <fullName evidence="2 4">Uncharacterized protein</fullName>
    </submittedName>
</protein>
<dbReference type="GeneID" id="54465402"/>
<reference evidence="4" key="3">
    <citation type="submission" date="2025-04" db="UniProtKB">
        <authorList>
            <consortium name="RefSeq"/>
        </authorList>
    </citation>
    <scope>IDENTIFICATION</scope>
    <source>
        <strain evidence="4">CBS 304.34</strain>
    </source>
</reference>
<sequence length="366" mass="42065">MQMIDLESRVKVLLGENRQLQEAKIRAEELLHNATYQKEEGFEARDRAEIERLQHELDAAKEQNRAFQRQILAPKPGDSFLTVRDEDYFESACQQLCFSVQQWVLRFSKMSDTRPCRLTAEIQDEKLVDRLDNAILDGSDVDVLLADRVKRRDVFMSIVTTMIWEYVFTRFLFGMDREQRQKLKSLEKTLRETAPAHAVAQWRAITLTFLAKRGAFQEQCDQDTKALVHAIYFNLSTLLPPPSAHAAQLQESLRYMLQQAISLSIEMRTQRAEYTMLPPLQPEYDANGDLVKKVLFNASLMNERSGETGSNEKLEQEGAVVRIVLFPLVVKQGDDYGEGMEQIVVCPAQVLAAKPNRFSPKIEIYT</sequence>
<reference evidence="4" key="2">
    <citation type="submission" date="2020-04" db="EMBL/GenBank/DDBJ databases">
        <authorList>
            <consortium name="NCBI Genome Project"/>
        </authorList>
    </citation>
    <scope>NUCLEOTIDE SEQUENCE</scope>
    <source>
        <strain evidence="4">CBS 304.34</strain>
    </source>
</reference>
<dbReference type="PANTHER" id="PTHR40641">
    <property type="entry name" value="INVOLUCRIN REPEAT PROTEIN (AFU_ORTHOLOGUE AFUA_2G08060)"/>
    <property type="match status" value="1"/>
</dbReference>
<evidence type="ECO:0000313" key="3">
    <source>
        <dbReference type="Proteomes" id="UP000504636"/>
    </source>
</evidence>
<dbReference type="PANTHER" id="PTHR40641:SF2">
    <property type="entry name" value="INVOLUCRIN REPEAT PROTEIN"/>
    <property type="match status" value="1"/>
</dbReference>
<dbReference type="Proteomes" id="UP000504636">
    <property type="component" value="Unplaced"/>
</dbReference>
<keyword evidence="1" id="KW-0175">Coiled coil</keyword>
<dbReference type="InterPro" id="IPR053268">
    <property type="entry name" value="Woronin_anchor"/>
</dbReference>
<name>A0A6A6YBL0_9PEZI</name>
<gene>
    <name evidence="2 4" type="ORF">BDZ99DRAFT_510965</name>
</gene>
<proteinExistence type="predicted"/>
<dbReference type="AlphaFoldDB" id="A0A6A6YBL0"/>
<dbReference type="OrthoDB" id="5365701at2759"/>
<accession>A0A6A6YBL0</accession>
<keyword evidence="3" id="KW-1185">Reference proteome</keyword>
<dbReference type="EMBL" id="MU003708">
    <property type="protein sequence ID" value="KAF2806080.1"/>
    <property type="molecule type" value="Genomic_DNA"/>
</dbReference>
<evidence type="ECO:0000313" key="4">
    <source>
        <dbReference type="RefSeq" id="XP_033573044.1"/>
    </source>
</evidence>
<feature type="coiled-coil region" evidence="1">
    <location>
        <begin position="3"/>
        <end position="70"/>
    </location>
</feature>
<evidence type="ECO:0000256" key="1">
    <source>
        <dbReference type="SAM" id="Coils"/>
    </source>
</evidence>
<evidence type="ECO:0000313" key="2">
    <source>
        <dbReference type="EMBL" id="KAF2806080.1"/>
    </source>
</evidence>
<dbReference type="RefSeq" id="XP_033573044.1">
    <property type="nucleotide sequence ID" value="XM_033724509.1"/>
</dbReference>
<organism evidence="2">
    <name type="scientific">Mytilinidion resinicola</name>
    <dbReference type="NCBI Taxonomy" id="574789"/>
    <lineage>
        <taxon>Eukaryota</taxon>
        <taxon>Fungi</taxon>
        <taxon>Dikarya</taxon>
        <taxon>Ascomycota</taxon>
        <taxon>Pezizomycotina</taxon>
        <taxon>Dothideomycetes</taxon>
        <taxon>Pleosporomycetidae</taxon>
        <taxon>Mytilinidiales</taxon>
        <taxon>Mytilinidiaceae</taxon>
        <taxon>Mytilinidion</taxon>
    </lineage>
</organism>